<proteinExistence type="predicted"/>
<evidence type="ECO:0000256" key="1">
    <source>
        <dbReference type="SAM" id="MobiDB-lite"/>
    </source>
</evidence>
<dbReference type="EMBL" id="CAKASE010000043">
    <property type="protein sequence ID" value="CAG9558527.1"/>
    <property type="molecule type" value="Genomic_DNA"/>
</dbReference>
<organism evidence="2 3">
    <name type="scientific">Danaus chrysippus</name>
    <name type="common">African queen</name>
    <dbReference type="NCBI Taxonomy" id="151541"/>
    <lineage>
        <taxon>Eukaryota</taxon>
        <taxon>Metazoa</taxon>
        <taxon>Ecdysozoa</taxon>
        <taxon>Arthropoda</taxon>
        <taxon>Hexapoda</taxon>
        <taxon>Insecta</taxon>
        <taxon>Pterygota</taxon>
        <taxon>Neoptera</taxon>
        <taxon>Endopterygota</taxon>
        <taxon>Lepidoptera</taxon>
        <taxon>Glossata</taxon>
        <taxon>Ditrysia</taxon>
        <taxon>Papilionoidea</taxon>
        <taxon>Nymphalidae</taxon>
        <taxon>Danainae</taxon>
        <taxon>Danaini</taxon>
        <taxon>Danaina</taxon>
        <taxon>Danaus</taxon>
        <taxon>Anosia</taxon>
    </lineage>
</organism>
<gene>
    <name evidence="2" type="ORF">DCHRY22_LOCUS611</name>
</gene>
<evidence type="ECO:0000313" key="3">
    <source>
        <dbReference type="Proteomes" id="UP000789524"/>
    </source>
</evidence>
<accession>A0A8J2Q7Y7</accession>
<protein>
    <submittedName>
        <fullName evidence="2">(African queen) hypothetical protein</fullName>
    </submittedName>
</protein>
<sequence>MNQLGLATSPRAVNFTAKQLQYAFNCSKFERGTVQHQQTSEGATRCCDAGTPPSPNSPITRSNTPDAAYSTACSALPLSHSTPQNSVIASEMT</sequence>
<dbReference type="AlphaFoldDB" id="A0A8J2Q7Y7"/>
<evidence type="ECO:0000313" key="2">
    <source>
        <dbReference type="EMBL" id="CAG9558527.1"/>
    </source>
</evidence>
<reference evidence="2" key="1">
    <citation type="submission" date="2021-09" db="EMBL/GenBank/DDBJ databases">
        <authorList>
            <person name="Martin H S."/>
        </authorList>
    </citation>
    <scope>NUCLEOTIDE SEQUENCE</scope>
</reference>
<comment type="caution">
    <text evidence="2">The sequence shown here is derived from an EMBL/GenBank/DDBJ whole genome shotgun (WGS) entry which is preliminary data.</text>
</comment>
<keyword evidence="3" id="KW-1185">Reference proteome</keyword>
<dbReference type="Proteomes" id="UP000789524">
    <property type="component" value="Unassembled WGS sequence"/>
</dbReference>
<feature type="region of interest" description="Disordered" evidence="1">
    <location>
        <begin position="34"/>
        <end position="66"/>
    </location>
</feature>
<name>A0A8J2Q7Y7_9NEOP</name>